<dbReference type="InterPro" id="IPR010982">
    <property type="entry name" value="Lambda_DNA-bd_dom_sf"/>
</dbReference>
<sequence>MTLKRHRLAQQRESRGFTQEALAELMQVDRSTVVRWESGKADPRPWMRPRLARALGVTADGLQELLATASTSTDHPQADRLQYATRYPERSDLETCATLRTDFQELTDRYDQEPSAGLLAEAGRQLGHVALLAGEARRGRVQRELRTLQADTATFMGQLVWDASQRRDHAAAKSFYDQGASVARHLRDHTLEGHALLRTAYVALYGGRDAVAGLSLCLRAAATVADSSQALTGLAMLHAAEAHAMLGEATDCERALAKAEEHLGRTDPTDAAVELISPSQFGRLAGACYLSLGQHLRAEQVLTATAVTLADRRKSRAIVLGNLTLVHIRQGEVDAAVLALGQAITDLEETRGGGGMNIVFGAARELRPWREQPRVQDVHDRLLALMATT</sequence>
<comment type="caution">
    <text evidence="2">The sequence shown here is derived from an EMBL/GenBank/DDBJ whole genome shotgun (WGS) entry which is preliminary data.</text>
</comment>
<reference evidence="3" key="1">
    <citation type="journal article" date="2019" name="Int. J. Syst. Evol. Microbiol.">
        <title>The Global Catalogue of Microorganisms (GCM) 10K type strain sequencing project: providing services to taxonomists for standard genome sequencing and annotation.</title>
        <authorList>
            <consortium name="The Broad Institute Genomics Platform"/>
            <consortium name="The Broad Institute Genome Sequencing Center for Infectious Disease"/>
            <person name="Wu L."/>
            <person name="Ma J."/>
        </authorList>
    </citation>
    <scope>NUCLEOTIDE SEQUENCE [LARGE SCALE GENOMIC DNA]</scope>
    <source>
        <strain evidence="3">JCM 4586</strain>
    </source>
</reference>
<protein>
    <recommendedName>
        <fullName evidence="1">HTH cro/C1-type domain-containing protein</fullName>
    </recommendedName>
</protein>
<dbReference type="Proteomes" id="UP000659223">
    <property type="component" value="Unassembled WGS sequence"/>
</dbReference>
<dbReference type="PROSITE" id="PS50943">
    <property type="entry name" value="HTH_CROC1"/>
    <property type="match status" value="1"/>
</dbReference>
<dbReference type="RefSeq" id="WP_190023463.1">
    <property type="nucleotide sequence ID" value="NZ_BMUT01000009.1"/>
</dbReference>
<dbReference type="Gene3D" id="1.10.260.40">
    <property type="entry name" value="lambda repressor-like DNA-binding domains"/>
    <property type="match status" value="1"/>
</dbReference>
<evidence type="ECO:0000313" key="3">
    <source>
        <dbReference type="Proteomes" id="UP000659223"/>
    </source>
</evidence>
<dbReference type="InterPro" id="IPR001387">
    <property type="entry name" value="Cro/C1-type_HTH"/>
</dbReference>
<dbReference type="CDD" id="cd00093">
    <property type="entry name" value="HTH_XRE"/>
    <property type="match status" value="1"/>
</dbReference>
<dbReference type="SMART" id="SM00530">
    <property type="entry name" value="HTH_XRE"/>
    <property type="match status" value="1"/>
</dbReference>
<keyword evidence="3" id="KW-1185">Reference proteome</keyword>
<dbReference type="EMBL" id="BMUT01000009">
    <property type="protein sequence ID" value="GGX93612.1"/>
    <property type="molecule type" value="Genomic_DNA"/>
</dbReference>
<evidence type="ECO:0000313" key="2">
    <source>
        <dbReference type="EMBL" id="GGX93612.1"/>
    </source>
</evidence>
<proteinExistence type="predicted"/>
<dbReference type="Gene3D" id="1.25.40.10">
    <property type="entry name" value="Tetratricopeptide repeat domain"/>
    <property type="match status" value="1"/>
</dbReference>
<evidence type="ECO:0000259" key="1">
    <source>
        <dbReference type="PROSITE" id="PS50943"/>
    </source>
</evidence>
<organism evidence="2 3">
    <name type="scientific">Streptomyces hiroshimensis</name>
    <dbReference type="NCBI Taxonomy" id="66424"/>
    <lineage>
        <taxon>Bacteria</taxon>
        <taxon>Bacillati</taxon>
        <taxon>Actinomycetota</taxon>
        <taxon>Actinomycetes</taxon>
        <taxon>Kitasatosporales</taxon>
        <taxon>Streptomycetaceae</taxon>
        <taxon>Streptomyces</taxon>
    </lineage>
</organism>
<gene>
    <name evidence="2" type="ORF">GCM10010324_44510</name>
</gene>
<dbReference type="InterPro" id="IPR011990">
    <property type="entry name" value="TPR-like_helical_dom_sf"/>
</dbReference>
<dbReference type="Pfam" id="PF13560">
    <property type="entry name" value="HTH_31"/>
    <property type="match status" value="1"/>
</dbReference>
<dbReference type="SUPFAM" id="SSF47413">
    <property type="entry name" value="lambda repressor-like DNA-binding domains"/>
    <property type="match status" value="1"/>
</dbReference>
<accession>A0ABQ2YUI9</accession>
<name>A0ABQ2YUI9_9ACTN</name>
<feature type="domain" description="HTH cro/C1-type" evidence="1">
    <location>
        <begin position="8"/>
        <end position="62"/>
    </location>
</feature>